<feature type="domain" description="Tubulin/FtsZ 2-layer sandwich" evidence="10">
    <location>
        <begin position="168"/>
        <end position="299"/>
    </location>
</feature>
<comment type="similarity">
    <text evidence="1">Belongs to the tubulin family.</text>
</comment>
<keyword evidence="3" id="KW-0547">Nucleotide-binding</keyword>
<evidence type="ECO:0000313" key="11">
    <source>
        <dbReference type="Proteomes" id="UP000515121"/>
    </source>
</evidence>
<dbReference type="KEGG" id="dzi:111297483"/>
<evidence type="ECO:0000256" key="4">
    <source>
        <dbReference type="ARBA" id="ARBA00022801"/>
    </source>
</evidence>
<dbReference type="InterPro" id="IPR000217">
    <property type="entry name" value="Tubulin"/>
</dbReference>
<dbReference type="Gene3D" id="3.40.50.1440">
    <property type="entry name" value="Tubulin/FtsZ, GTPase domain"/>
    <property type="match status" value="2"/>
</dbReference>
<organism evidence="11 12">
    <name type="scientific">Durio zibethinus</name>
    <name type="common">Durian</name>
    <dbReference type="NCBI Taxonomy" id="66656"/>
    <lineage>
        <taxon>Eukaryota</taxon>
        <taxon>Viridiplantae</taxon>
        <taxon>Streptophyta</taxon>
        <taxon>Embryophyta</taxon>
        <taxon>Tracheophyta</taxon>
        <taxon>Spermatophyta</taxon>
        <taxon>Magnoliopsida</taxon>
        <taxon>eudicotyledons</taxon>
        <taxon>Gunneridae</taxon>
        <taxon>Pentapetalae</taxon>
        <taxon>rosids</taxon>
        <taxon>malvids</taxon>
        <taxon>Malvales</taxon>
        <taxon>Malvaceae</taxon>
        <taxon>Helicteroideae</taxon>
        <taxon>Durio</taxon>
    </lineage>
</organism>
<dbReference type="InterPro" id="IPR008280">
    <property type="entry name" value="Tub_FtsZ_C"/>
</dbReference>
<evidence type="ECO:0000256" key="3">
    <source>
        <dbReference type="ARBA" id="ARBA00022741"/>
    </source>
</evidence>
<dbReference type="AlphaFoldDB" id="A0A6P5Z570"/>
<keyword evidence="2" id="KW-0493">Microtubule</keyword>
<dbReference type="Gene3D" id="3.30.1330.20">
    <property type="entry name" value="Tubulin/FtsZ, C-terminal domain"/>
    <property type="match status" value="1"/>
</dbReference>
<dbReference type="SUPFAM" id="SSF55307">
    <property type="entry name" value="Tubulin C-terminal domain-like"/>
    <property type="match status" value="1"/>
</dbReference>
<evidence type="ECO:0000256" key="2">
    <source>
        <dbReference type="ARBA" id="ARBA00022701"/>
    </source>
</evidence>
<dbReference type="GO" id="GO:0007017">
    <property type="term" value="P:microtubule-based process"/>
    <property type="evidence" value="ECO:0007669"/>
    <property type="project" value="InterPro"/>
</dbReference>
<dbReference type="GO" id="GO:0005200">
    <property type="term" value="F:structural constituent of cytoskeleton"/>
    <property type="evidence" value="ECO:0007669"/>
    <property type="project" value="InterPro"/>
</dbReference>
<dbReference type="GeneID" id="111297483"/>
<keyword evidence="11" id="KW-1185">Reference proteome</keyword>
<evidence type="ECO:0000259" key="9">
    <source>
        <dbReference type="SMART" id="SM00864"/>
    </source>
</evidence>
<dbReference type="PRINTS" id="PR01162">
    <property type="entry name" value="ALPHATUBULIN"/>
</dbReference>
<keyword evidence="6" id="KW-0342">GTP-binding</keyword>
<dbReference type="InterPro" id="IPR036525">
    <property type="entry name" value="Tubulin/FtsZ_GTPase_sf"/>
</dbReference>
<keyword evidence="5" id="KW-0460">Magnesium</keyword>
<evidence type="ECO:0000256" key="6">
    <source>
        <dbReference type="ARBA" id="ARBA00023134"/>
    </source>
</evidence>
<accession>A0A6P5Z570</accession>
<dbReference type="SMART" id="SM00864">
    <property type="entry name" value="Tubulin"/>
    <property type="match status" value="1"/>
</dbReference>
<dbReference type="InterPro" id="IPR018316">
    <property type="entry name" value="Tubulin/FtsZ_2-layer-sand-dom"/>
</dbReference>
<dbReference type="GO" id="GO:0016787">
    <property type="term" value="F:hydrolase activity"/>
    <property type="evidence" value="ECO:0007669"/>
    <property type="project" value="UniProtKB-KW"/>
</dbReference>
<dbReference type="Proteomes" id="UP000515121">
    <property type="component" value="Unplaced"/>
</dbReference>
<gene>
    <name evidence="12" type="primary">LOC111297483</name>
</gene>
<sequence length="307" mass="34060">MRWRSHQSYLLCWCRISVNIPPFGELTWLAASDTTLGVCHDDFNTFFNETGSGKHVPRAIFVDLESTVIDEVGGGTYGQIFHLEQLISGKEEAANNFARGHYTVGRAIVDLCLDQVRKLADNCTDYGKKSKLGFSIYPSRQVSTAVVERNNSMLSTHSLLEHDDVASLDIAEFQTNLVPYPCIHPMLSSYAPVISATKAKITSAVFEPSSMMAKCDPRPGKYMASCLMYCGDVVPKDVNAAAATIKTKQTVQLVYWCPTGFKCGINYQLPTVVPVGDLAKVKEWRKVNSHKPVKILLLSRKTMRKLA</sequence>
<evidence type="ECO:0000256" key="8">
    <source>
        <dbReference type="ARBA" id="ARBA00049117"/>
    </source>
</evidence>
<dbReference type="InterPro" id="IPR002452">
    <property type="entry name" value="Alpha_tubulin"/>
</dbReference>
<dbReference type="InterPro" id="IPR003008">
    <property type="entry name" value="Tubulin_FtsZ_GTPase"/>
</dbReference>
<dbReference type="SMART" id="SM00865">
    <property type="entry name" value="Tubulin_C"/>
    <property type="match status" value="1"/>
</dbReference>
<feature type="domain" description="Tubulin/FtsZ GTPase" evidence="9">
    <location>
        <begin position="43"/>
        <end position="202"/>
    </location>
</feature>
<comment type="function">
    <text evidence="7">Tubulin is the major constituent of microtubules, a cylinder consisting of laterally associated linear protofilaments composed of alpha- and beta-tubulin heterodimers. Microtubules grow by the addition of GTP-tubulin dimers to the microtubule end, where a stabilizing cap forms. Below the cap, tubulin dimers are in GDP-bound state, owing to GTPase activity of alpha-tubulin.</text>
</comment>
<dbReference type="Pfam" id="PF00091">
    <property type="entry name" value="Tubulin"/>
    <property type="match status" value="1"/>
</dbReference>
<proteinExistence type="inferred from homology"/>
<dbReference type="PANTHER" id="PTHR11588">
    <property type="entry name" value="TUBULIN"/>
    <property type="match status" value="1"/>
</dbReference>
<protein>
    <submittedName>
        <fullName evidence="12">Tubulin alpha-3 chain-like</fullName>
    </submittedName>
</protein>
<dbReference type="GO" id="GO:0005874">
    <property type="term" value="C:microtubule"/>
    <property type="evidence" value="ECO:0007669"/>
    <property type="project" value="UniProtKB-KW"/>
</dbReference>
<evidence type="ECO:0000256" key="5">
    <source>
        <dbReference type="ARBA" id="ARBA00022842"/>
    </source>
</evidence>
<dbReference type="Pfam" id="PF03953">
    <property type="entry name" value="Tubulin_C"/>
    <property type="match status" value="1"/>
</dbReference>
<dbReference type="RefSeq" id="XP_022747933.1">
    <property type="nucleotide sequence ID" value="XM_022892198.1"/>
</dbReference>
<dbReference type="GO" id="GO:0005525">
    <property type="term" value="F:GTP binding"/>
    <property type="evidence" value="ECO:0007669"/>
    <property type="project" value="UniProtKB-KW"/>
</dbReference>
<comment type="catalytic activity">
    <reaction evidence="8">
        <text>GTP + H2O = GDP + phosphate + H(+)</text>
        <dbReference type="Rhea" id="RHEA:19669"/>
        <dbReference type="ChEBI" id="CHEBI:15377"/>
        <dbReference type="ChEBI" id="CHEBI:15378"/>
        <dbReference type="ChEBI" id="CHEBI:37565"/>
        <dbReference type="ChEBI" id="CHEBI:43474"/>
        <dbReference type="ChEBI" id="CHEBI:58189"/>
    </reaction>
    <physiologicalReaction direction="left-to-right" evidence="8">
        <dbReference type="Rhea" id="RHEA:19670"/>
    </physiologicalReaction>
</comment>
<reference evidence="12" key="1">
    <citation type="submission" date="2025-08" db="UniProtKB">
        <authorList>
            <consortium name="RefSeq"/>
        </authorList>
    </citation>
    <scope>IDENTIFICATION</scope>
    <source>
        <tissue evidence="12">Fruit stalk</tissue>
    </source>
</reference>
<name>A0A6P5Z570_DURZI</name>
<dbReference type="SUPFAM" id="SSF52490">
    <property type="entry name" value="Tubulin nucleotide-binding domain-like"/>
    <property type="match status" value="1"/>
</dbReference>
<dbReference type="InterPro" id="IPR037103">
    <property type="entry name" value="Tubulin/FtsZ-like_C"/>
</dbReference>
<evidence type="ECO:0000259" key="10">
    <source>
        <dbReference type="SMART" id="SM00865"/>
    </source>
</evidence>
<evidence type="ECO:0000256" key="1">
    <source>
        <dbReference type="ARBA" id="ARBA00009636"/>
    </source>
</evidence>
<keyword evidence="4" id="KW-0378">Hydrolase</keyword>
<dbReference type="PRINTS" id="PR01161">
    <property type="entry name" value="TUBULIN"/>
</dbReference>
<evidence type="ECO:0000313" key="12">
    <source>
        <dbReference type="RefSeq" id="XP_022747933.1"/>
    </source>
</evidence>
<evidence type="ECO:0000256" key="7">
    <source>
        <dbReference type="ARBA" id="ARBA00034296"/>
    </source>
</evidence>